<gene>
    <name evidence="1" type="ORF">SI859A1_02603</name>
</gene>
<dbReference type="Proteomes" id="UP000000321">
    <property type="component" value="Unassembled WGS sequence"/>
</dbReference>
<comment type="caution">
    <text evidence="1">The sequence shown here is derived from an EMBL/GenBank/DDBJ whole genome shotgun (WGS) entry which is preliminary data.</text>
</comment>
<evidence type="ECO:0008006" key="3">
    <source>
        <dbReference type="Google" id="ProtNLM"/>
    </source>
</evidence>
<sequence>MSMRNNTLRCLWRVKNKLADCERCANLARELTIMLGVLAERRRSVSRWAKEYWIPVGIAPASGGLTTGDVMLSDDERTRYFMGVHALTCHAADTEAYVHNFNSQVPALFIVLRRSPSEDGHPLPWFVHSVTASPYLAQDYDDSGEDIVERVPMPPDITETLKDFVNRYHQEEEFKKRRRDKLDLKDHKFGKDPIFLQREKPAGGNLDG</sequence>
<dbReference type="AlphaFoldDB" id="Q1YLE4"/>
<dbReference type="HOGENOM" id="CLU_114505_0_1_5"/>
<evidence type="ECO:0000313" key="2">
    <source>
        <dbReference type="Proteomes" id="UP000000321"/>
    </source>
</evidence>
<organism evidence="1 2">
    <name type="scientific">Aurantimonas manganoxydans (strain ATCC BAA-1229 / DSM 21871 / SI85-9A1)</name>
    <dbReference type="NCBI Taxonomy" id="287752"/>
    <lineage>
        <taxon>Bacteria</taxon>
        <taxon>Pseudomonadati</taxon>
        <taxon>Pseudomonadota</taxon>
        <taxon>Alphaproteobacteria</taxon>
        <taxon>Hyphomicrobiales</taxon>
        <taxon>Aurantimonadaceae</taxon>
        <taxon>Aurantimonas</taxon>
    </lineage>
</organism>
<dbReference type="Pfam" id="PF11749">
    <property type="entry name" value="DUF3305"/>
    <property type="match status" value="1"/>
</dbReference>
<dbReference type="InterPro" id="IPR021736">
    <property type="entry name" value="DUF3305"/>
</dbReference>
<proteinExistence type="predicted"/>
<name>Q1YLE4_AURMS</name>
<dbReference type="EMBL" id="AAPJ01000001">
    <property type="protein sequence ID" value="EAS51787.1"/>
    <property type="molecule type" value="Genomic_DNA"/>
</dbReference>
<accession>Q1YLE4</accession>
<dbReference type="BioCyc" id="AURANTIMONAS:SI859A1_02603-MONOMER"/>
<protein>
    <recommendedName>
        <fullName evidence="3">Molybdopterin-guanine dinucleotide biosynthesis protein A</fullName>
    </recommendedName>
</protein>
<keyword evidence="2" id="KW-1185">Reference proteome</keyword>
<reference evidence="1 2" key="1">
    <citation type="journal article" date="2008" name="Appl. Environ. Microbiol.">
        <title>Genomic insights into Mn(II) oxidation by the marine alphaproteobacterium Aurantimonas sp. strain SI85-9A1.</title>
        <authorList>
            <person name="Dick G.J."/>
            <person name="Podell S."/>
            <person name="Johnson H.A."/>
            <person name="Rivera-Espinoza Y."/>
            <person name="Bernier-Latmani R."/>
            <person name="McCarthy J.K."/>
            <person name="Torpey J.W."/>
            <person name="Clement B.G."/>
            <person name="Gaasterland T."/>
            <person name="Tebo B.M."/>
        </authorList>
    </citation>
    <scope>NUCLEOTIDE SEQUENCE [LARGE SCALE GENOMIC DNA]</scope>
    <source>
        <strain evidence="1 2">SI85-9A1</strain>
    </source>
</reference>
<evidence type="ECO:0000313" key="1">
    <source>
        <dbReference type="EMBL" id="EAS51787.1"/>
    </source>
</evidence>